<dbReference type="InterPro" id="IPR036322">
    <property type="entry name" value="WD40_repeat_dom_sf"/>
</dbReference>
<keyword evidence="1 3" id="KW-0853">WD repeat</keyword>
<feature type="non-terminal residue" evidence="5">
    <location>
        <position position="295"/>
    </location>
</feature>
<feature type="transmembrane region" description="Helical" evidence="4">
    <location>
        <begin position="54"/>
        <end position="72"/>
    </location>
</feature>
<dbReference type="AlphaFoldDB" id="X6MLR6"/>
<reference evidence="5 6" key="1">
    <citation type="journal article" date="2013" name="Curr. Biol.">
        <title>The Genome of the Foraminiferan Reticulomyxa filosa.</title>
        <authorList>
            <person name="Glockner G."/>
            <person name="Hulsmann N."/>
            <person name="Schleicher M."/>
            <person name="Noegel A.A."/>
            <person name="Eichinger L."/>
            <person name="Gallinger C."/>
            <person name="Pawlowski J."/>
            <person name="Sierra R."/>
            <person name="Euteneuer U."/>
            <person name="Pillet L."/>
            <person name="Moustafa A."/>
            <person name="Platzer M."/>
            <person name="Groth M."/>
            <person name="Szafranski K."/>
            <person name="Schliwa M."/>
        </authorList>
    </citation>
    <scope>NUCLEOTIDE SEQUENCE [LARGE SCALE GENOMIC DNA]</scope>
</reference>
<evidence type="ECO:0000313" key="5">
    <source>
        <dbReference type="EMBL" id="ETO14601.1"/>
    </source>
</evidence>
<dbReference type="PROSITE" id="PS00678">
    <property type="entry name" value="WD_REPEATS_1"/>
    <property type="match status" value="1"/>
</dbReference>
<name>X6MLR6_RETFI</name>
<dbReference type="PANTHER" id="PTHR19848">
    <property type="entry name" value="WD40 REPEAT PROTEIN"/>
    <property type="match status" value="1"/>
</dbReference>
<gene>
    <name evidence="5" type="ORF">RFI_22767</name>
</gene>
<organism evidence="5 6">
    <name type="scientific">Reticulomyxa filosa</name>
    <dbReference type="NCBI Taxonomy" id="46433"/>
    <lineage>
        <taxon>Eukaryota</taxon>
        <taxon>Sar</taxon>
        <taxon>Rhizaria</taxon>
        <taxon>Retaria</taxon>
        <taxon>Foraminifera</taxon>
        <taxon>Monothalamids</taxon>
        <taxon>Reticulomyxidae</taxon>
        <taxon>Reticulomyxa</taxon>
    </lineage>
</organism>
<dbReference type="InterPro" id="IPR015943">
    <property type="entry name" value="WD40/YVTN_repeat-like_dom_sf"/>
</dbReference>
<feature type="transmembrane region" description="Helical" evidence="4">
    <location>
        <begin position="84"/>
        <end position="103"/>
    </location>
</feature>
<dbReference type="Pfam" id="PF00400">
    <property type="entry name" value="WD40"/>
    <property type="match status" value="2"/>
</dbReference>
<keyword evidence="6" id="KW-1185">Reference proteome</keyword>
<evidence type="ECO:0000256" key="4">
    <source>
        <dbReference type="SAM" id="Phobius"/>
    </source>
</evidence>
<dbReference type="PANTHER" id="PTHR19848:SF8">
    <property type="entry name" value="F-BOX AND WD REPEAT DOMAIN CONTAINING 7"/>
    <property type="match status" value="1"/>
</dbReference>
<feature type="transmembrane region" description="Helical" evidence="4">
    <location>
        <begin position="110"/>
        <end position="128"/>
    </location>
</feature>
<dbReference type="InterPro" id="IPR001680">
    <property type="entry name" value="WD40_rpt"/>
</dbReference>
<keyword evidence="4" id="KW-1133">Transmembrane helix</keyword>
<dbReference type="SUPFAM" id="SSF50978">
    <property type="entry name" value="WD40 repeat-like"/>
    <property type="match status" value="1"/>
</dbReference>
<comment type="caution">
    <text evidence="5">The sequence shown here is derived from an EMBL/GenBank/DDBJ whole genome shotgun (WGS) entry which is preliminary data.</text>
</comment>
<keyword evidence="4" id="KW-0812">Transmembrane</keyword>
<dbReference type="Proteomes" id="UP000023152">
    <property type="component" value="Unassembled WGS sequence"/>
</dbReference>
<feature type="repeat" description="WD" evidence="3">
    <location>
        <begin position="228"/>
        <end position="271"/>
    </location>
</feature>
<dbReference type="EMBL" id="ASPP01019923">
    <property type="protein sequence ID" value="ETO14601.1"/>
    <property type="molecule type" value="Genomic_DNA"/>
</dbReference>
<sequence length="295" mass="35077">MLYKLKINYRKILTQRDFLTFVLHFVKNITNKFCLYNTNNNFDTNFFQNNNKKFVDLMILQFNFYFYFILNFGDKNINGVDKSFKSWVDVILNYFLNIFAILRKDIINDLIGYLFETLGVFFVLSHIFDVPFIELKKKSSNISHYMSSNATLNEKNKTMTTLSNEKQTSAQLPLAKEQEIQIIIQHWIRILNIKLGWINNFDKLVVDYAINFFIFDTFHSSSKLLKTFTGHTNYLWSIDYSVFDDKQFICSGSEDNTVCVWDIGNIKKIQSFNRHSNPVYCVKFSPYHYHNNHQN</sequence>
<keyword evidence="2" id="KW-0677">Repeat</keyword>
<dbReference type="SMART" id="SM00320">
    <property type="entry name" value="WD40"/>
    <property type="match status" value="1"/>
</dbReference>
<evidence type="ECO:0000256" key="1">
    <source>
        <dbReference type="ARBA" id="ARBA00022574"/>
    </source>
</evidence>
<dbReference type="InterPro" id="IPR019775">
    <property type="entry name" value="WD40_repeat_CS"/>
</dbReference>
<dbReference type="Gene3D" id="2.130.10.10">
    <property type="entry name" value="YVTN repeat-like/Quinoprotein amine dehydrogenase"/>
    <property type="match status" value="1"/>
</dbReference>
<proteinExistence type="predicted"/>
<evidence type="ECO:0000256" key="3">
    <source>
        <dbReference type="PROSITE-ProRule" id="PRU00221"/>
    </source>
</evidence>
<evidence type="ECO:0000313" key="6">
    <source>
        <dbReference type="Proteomes" id="UP000023152"/>
    </source>
</evidence>
<evidence type="ECO:0000256" key="2">
    <source>
        <dbReference type="ARBA" id="ARBA00022737"/>
    </source>
</evidence>
<keyword evidence="4" id="KW-0472">Membrane</keyword>
<dbReference type="PROSITE" id="PS50294">
    <property type="entry name" value="WD_REPEATS_REGION"/>
    <property type="match status" value="1"/>
</dbReference>
<dbReference type="PROSITE" id="PS50082">
    <property type="entry name" value="WD_REPEATS_2"/>
    <property type="match status" value="1"/>
</dbReference>
<protein>
    <submittedName>
        <fullName evidence="5">WD-40 repeat-containing protein</fullName>
    </submittedName>
</protein>
<accession>X6MLR6</accession>